<accession>A0AA39N9Q1</accession>
<reference evidence="1" key="1">
    <citation type="submission" date="2023-06" db="EMBL/GenBank/DDBJ databases">
        <authorList>
            <consortium name="Lawrence Berkeley National Laboratory"/>
            <person name="Ahrendt S."/>
            <person name="Sahu N."/>
            <person name="Indic B."/>
            <person name="Wong-Bajracharya J."/>
            <person name="Merenyi Z."/>
            <person name="Ke H.-M."/>
            <person name="Monk M."/>
            <person name="Kocsube S."/>
            <person name="Drula E."/>
            <person name="Lipzen A."/>
            <person name="Balint B."/>
            <person name="Henrissat B."/>
            <person name="Andreopoulos B."/>
            <person name="Martin F.M."/>
            <person name="Harder C.B."/>
            <person name="Rigling D."/>
            <person name="Ford K.L."/>
            <person name="Foster G.D."/>
            <person name="Pangilinan J."/>
            <person name="Papanicolaou A."/>
            <person name="Barry K."/>
            <person name="LaButti K."/>
            <person name="Viragh M."/>
            <person name="Koriabine M."/>
            <person name="Yan M."/>
            <person name="Riley R."/>
            <person name="Champramary S."/>
            <person name="Plett K.L."/>
            <person name="Tsai I.J."/>
            <person name="Slot J."/>
            <person name="Sipos G."/>
            <person name="Plett J."/>
            <person name="Nagy L.G."/>
            <person name="Grigoriev I.V."/>
        </authorList>
    </citation>
    <scope>NUCLEOTIDE SEQUENCE</scope>
    <source>
        <strain evidence="1">CCBAS 213</strain>
    </source>
</reference>
<name>A0AA39N9Q1_ARMTA</name>
<evidence type="ECO:0000313" key="1">
    <source>
        <dbReference type="EMBL" id="KAK0461627.1"/>
    </source>
</evidence>
<organism evidence="1 2">
    <name type="scientific">Armillaria tabescens</name>
    <name type="common">Ringless honey mushroom</name>
    <name type="synonym">Agaricus tabescens</name>
    <dbReference type="NCBI Taxonomy" id="1929756"/>
    <lineage>
        <taxon>Eukaryota</taxon>
        <taxon>Fungi</taxon>
        <taxon>Dikarya</taxon>
        <taxon>Basidiomycota</taxon>
        <taxon>Agaricomycotina</taxon>
        <taxon>Agaricomycetes</taxon>
        <taxon>Agaricomycetidae</taxon>
        <taxon>Agaricales</taxon>
        <taxon>Marasmiineae</taxon>
        <taxon>Physalacriaceae</taxon>
        <taxon>Desarmillaria</taxon>
    </lineage>
</organism>
<dbReference type="EMBL" id="JAUEPS010000010">
    <property type="protein sequence ID" value="KAK0461627.1"/>
    <property type="molecule type" value="Genomic_DNA"/>
</dbReference>
<dbReference type="GeneID" id="85349843"/>
<dbReference type="AlphaFoldDB" id="A0AA39N9Q1"/>
<sequence>MSNIYKPPNWSLQQHSSCLFLRMKLFFAFLLMLAASVTTQALYLNPNVQAPSRRAFLAAEAEPSKEDAKRSD</sequence>
<keyword evidence="2" id="KW-1185">Reference proteome</keyword>
<gene>
    <name evidence="1" type="ORF">EV420DRAFT_119190</name>
</gene>
<protein>
    <submittedName>
        <fullName evidence="1">Uncharacterized protein</fullName>
    </submittedName>
</protein>
<evidence type="ECO:0000313" key="2">
    <source>
        <dbReference type="Proteomes" id="UP001175211"/>
    </source>
</evidence>
<proteinExistence type="predicted"/>
<dbReference type="RefSeq" id="XP_060333365.1">
    <property type="nucleotide sequence ID" value="XM_060466295.1"/>
</dbReference>
<comment type="caution">
    <text evidence="1">The sequence shown here is derived from an EMBL/GenBank/DDBJ whole genome shotgun (WGS) entry which is preliminary data.</text>
</comment>
<dbReference type="Proteomes" id="UP001175211">
    <property type="component" value="Unassembled WGS sequence"/>
</dbReference>